<name>A0A3B1APR8_9ZZZZ</name>
<dbReference type="PANTHER" id="PTHR30469">
    <property type="entry name" value="MULTIDRUG RESISTANCE PROTEIN MDTA"/>
    <property type="match status" value="1"/>
</dbReference>
<dbReference type="EMBL" id="UOFR01000029">
    <property type="protein sequence ID" value="VAW94676.1"/>
    <property type="molecule type" value="Genomic_DNA"/>
</dbReference>
<dbReference type="Pfam" id="PF25917">
    <property type="entry name" value="BSH_RND"/>
    <property type="match status" value="1"/>
</dbReference>
<dbReference type="NCBIfam" id="TIGR01730">
    <property type="entry name" value="RND_mfp"/>
    <property type="match status" value="1"/>
</dbReference>
<keyword evidence="1" id="KW-0812">Transmembrane</keyword>
<dbReference type="GO" id="GO:0015562">
    <property type="term" value="F:efflux transmembrane transporter activity"/>
    <property type="evidence" value="ECO:0007669"/>
    <property type="project" value="TreeGrafter"/>
</dbReference>
<dbReference type="Gene3D" id="2.40.50.100">
    <property type="match status" value="2"/>
</dbReference>
<gene>
    <name evidence="4" type="ORF">MNBD_GAMMA21-3011</name>
</gene>
<feature type="domain" description="Multidrug resistance protein MdtA-like barrel-sandwich hybrid" evidence="2">
    <location>
        <begin position="60"/>
        <end position="205"/>
    </location>
</feature>
<accession>A0A3B1APR8</accession>
<keyword evidence="1" id="KW-1133">Transmembrane helix</keyword>
<feature type="transmembrane region" description="Helical" evidence="1">
    <location>
        <begin position="7"/>
        <end position="25"/>
    </location>
</feature>
<keyword evidence="1" id="KW-0472">Membrane</keyword>
<feature type="domain" description="CusB-like beta-barrel" evidence="3">
    <location>
        <begin position="227"/>
        <end position="302"/>
    </location>
</feature>
<dbReference type="InterPro" id="IPR058792">
    <property type="entry name" value="Beta-barrel_RND_2"/>
</dbReference>
<dbReference type="SUPFAM" id="SSF111369">
    <property type="entry name" value="HlyD-like secretion proteins"/>
    <property type="match status" value="1"/>
</dbReference>
<evidence type="ECO:0000313" key="4">
    <source>
        <dbReference type="EMBL" id="VAW94676.1"/>
    </source>
</evidence>
<dbReference type="InterPro" id="IPR058625">
    <property type="entry name" value="MdtA-like_BSH"/>
</dbReference>
<proteinExistence type="predicted"/>
<protein>
    <submittedName>
        <fullName evidence="4">Macrolide-specific efflux protein MacA</fullName>
    </submittedName>
</protein>
<dbReference type="PANTHER" id="PTHR30469:SF15">
    <property type="entry name" value="HLYD FAMILY OF SECRETION PROTEINS"/>
    <property type="match status" value="1"/>
</dbReference>
<dbReference type="InterPro" id="IPR006143">
    <property type="entry name" value="RND_pump_MFP"/>
</dbReference>
<dbReference type="Gene3D" id="2.40.30.170">
    <property type="match status" value="1"/>
</dbReference>
<evidence type="ECO:0000256" key="1">
    <source>
        <dbReference type="SAM" id="Phobius"/>
    </source>
</evidence>
<sequence length="383" mass="41742">MFSRKRLIVIITVLIVVISFSILVLKRAKPIEVILTTVETGPVERTVTNTRAGTLKACRRARLSPSIGGQISNLPVRDGDTVKTGQILFEIWNEDLQAQMQLAKSELQASRARAKEACVLADVAKTEAKRLTQLRKKALTSDEKVDQAVGLAESKRAGCNAATSMIKVSQSRVAVAQAALDRTQLTAPFAGAIAEVNGELGEYVTPSPVGVQTQPAIDLIDNSCLYVAAPIDEVDAPEIKAGMTARITLDAFGKEYFNGKVRRVAPYVLDIEKQARTVDIEVDFLSEKDNANMLPGYTADVEVIIDARSRVLRIPSEAILEGNRVYLYDTGDESITELEIVSGLSNWRFTEIKSGLEEGQQIVLSIDRDGLSDGARVKIEKAK</sequence>
<evidence type="ECO:0000259" key="3">
    <source>
        <dbReference type="Pfam" id="PF25954"/>
    </source>
</evidence>
<dbReference type="AlphaFoldDB" id="A0A3B1APR8"/>
<dbReference type="Gene3D" id="2.40.420.20">
    <property type="match status" value="1"/>
</dbReference>
<evidence type="ECO:0000259" key="2">
    <source>
        <dbReference type="Pfam" id="PF25917"/>
    </source>
</evidence>
<reference evidence="4" key="1">
    <citation type="submission" date="2018-06" db="EMBL/GenBank/DDBJ databases">
        <authorList>
            <person name="Zhirakovskaya E."/>
        </authorList>
    </citation>
    <scope>NUCLEOTIDE SEQUENCE</scope>
</reference>
<dbReference type="GO" id="GO:1990281">
    <property type="term" value="C:efflux pump complex"/>
    <property type="evidence" value="ECO:0007669"/>
    <property type="project" value="TreeGrafter"/>
</dbReference>
<organism evidence="4">
    <name type="scientific">hydrothermal vent metagenome</name>
    <dbReference type="NCBI Taxonomy" id="652676"/>
    <lineage>
        <taxon>unclassified sequences</taxon>
        <taxon>metagenomes</taxon>
        <taxon>ecological metagenomes</taxon>
    </lineage>
</organism>
<dbReference type="Pfam" id="PF25954">
    <property type="entry name" value="Beta-barrel_RND_2"/>
    <property type="match status" value="1"/>
</dbReference>